<dbReference type="AlphaFoldDB" id="A0A251ZWN1"/>
<organism evidence="2 3">
    <name type="scientific">Commensalibacter intestini</name>
    <dbReference type="NCBI Taxonomy" id="479936"/>
    <lineage>
        <taxon>Bacteria</taxon>
        <taxon>Pseudomonadati</taxon>
        <taxon>Pseudomonadota</taxon>
        <taxon>Alphaproteobacteria</taxon>
        <taxon>Acetobacterales</taxon>
        <taxon>Acetobacteraceae</taxon>
    </lineage>
</organism>
<keyword evidence="3" id="KW-1185">Reference proteome</keyword>
<keyword evidence="1" id="KW-1003">Cell membrane</keyword>
<dbReference type="HAMAP" id="MF_00386">
    <property type="entry name" value="UPF0161_YidD"/>
    <property type="match status" value="1"/>
</dbReference>
<keyword evidence="1" id="KW-0472">Membrane</keyword>
<dbReference type="EMBL" id="JOPB01000002">
    <property type="protein sequence ID" value="OUI79075.1"/>
    <property type="molecule type" value="Genomic_DNA"/>
</dbReference>
<comment type="caution">
    <text evidence="2">The sequence shown here is derived from an EMBL/GenBank/DDBJ whole genome shotgun (WGS) entry which is preliminary data.</text>
</comment>
<dbReference type="Proteomes" id="UP000194946">
    <property type="component" value="Unassembled WGS sequence"/>
</dbReference>
<evidence type="ECO:0000313" key="2">
    <source>
        <dbReference type="EMBL" id="OUI79075.1"/>
    </source>
</evidence>
<evidence type="ECO:0000313" key="3">
    <source>
        <dbReference type="Proteomes" id="UP000194946"/>
    </source>
</evidence>
<dbReference type="PANTHER" id="PTHR33383:SF1">
    <property type="entry name" value="MEMBRANE PROTEIN INSERTION EFFICIENCY FACTOR-RELATED"/>
    <property type="match status" value="1"/>
</dbReference>
<dbReference type="Pfam" id="PF01809">
    <property type="entry name" value="YidD"/>
    <property type="match status" value="1"/>
</dbReference>
<reference evidence="3" key="1">
    <citation type="submission" date="2014-06" db="EMBL/GenBank/DDBJ databases">
        <authorList>
            <person name="Winans N.J."/>
            <person name="Newell P.D."/>
            <person name="Douglas A.E."/>
        </authorList>
    </citation>
    <scope>NUCLEOTIDE SEQUENCE [LARGE SCALE GENOMIC DNA]</scope>
    <source>
        <strain evidence="3">DmL_052</strain>
    </source>
</reference>
<sequence>MKRLLIGLIYLYQLTLRPLLGHHCRFNPSCSAYTQKAIQTHGIFKGIMLGVWRILRCNPWNQGGYDPVPPKK</sequence>
<gene>
    <name evidence="2" type="ORF">HK18_03975</name>
</gene>
<evidence type="ECO:0000256" key="1">
    <source>
        <dbReference type="HAMAP-Rule" id="MF_00386"/>
    </source>
</evidence>
<dbReference type="SMART" id="SM01234">
    <property type="entry name" value="Haemolytic"/>
    <property type="match status" value="1"/>
</dbReference>
<dbReference type="InterPro" id="IPR002696">
    <property type="entry name" value="Membr_insert_effic_factor_YidD"/>
</dbReference>
<dbReference type="PANTHER" id="PTHR33383">
    <property type="entry name" value="MEMBRANE PROTEIN INSERTION EFFICIENCY FACTOR-RELATED"/>
    <property type="match status" value="1"/>
</dbReference>
<name>A0A251ZWN1_9PROT</name>
<comment type="function">
    <text evidence="1">Could be involved in insertion of integral membrane proteins into the membrane.</text>
</comment>
<comment type="similarity">
    <text evidence="1">Belongs to the UPF0161 family.</text>
</comment>
<protein>
    <recommendedName>
        <fullName evidence="1">Putative membrane protein insertion efficiency factor</fullName>
    </recommendedName>
</protein>
<comment type="subcellular location">
    <subcellularLocation>
        <location evidence="1">Cell membrane</location>
        <topology evidence="1">Peripheral membrane protein</topology>
        <orientation evidence="1">Cytoplasmic side</orientation>
    </subcellularLocation>
</comment>
<proteinExistence type="inferred from homology"/>
<dbReference type="GO" id="GO:0005886">
    <property type="term" value="C:plasma membrane"/>
    <property type="evidence" value="ECO:0007669"/>
    <property type="project" value="UniProtKB-SubCell"/>
</dbReference>
<dbReference type="NCBIfam" id="TIGR00278">
    <property type="entry name" value="membrane protein insertion efficiency factor YidD"/>
    <property type="match status" value="1"/>
</dbReference>
<accession>A0A251ZWN1</accession>
<dbReference type="RefSeq" id="WP_008854039.1">
    <property type="nucleotide sequence ID" value="NZ_JOPB01000002.1"/>
</dbReference>